<sequence length="276" mass="30732">MDMFEAGMEDDSGFHVFNAGPNHYHRTEAFERTGAVDITCAIEKVTHGALSPTGDYATLMVMQWFFQPKNSHRISEATIELLFEAESDQTEIEVKGVSFPGTYSLMKTSQDESVTVGTEATIGVEQVGKLSSTGKWEKTTSATTSDAITLSGGKRLVKNTPPYRIAKWTISENQSQPTGIPASLKVAVLVSRDTEEKFRCKINFDCKTDWRTKFANVFKKIPKNDPIVFQPDPEDRGKRPNANVSYGDEKLGSINLDDLSQVTYRTVISDGEKVWR</sequence>
<organism evidence="2 3">
    <name type="scientific">Fusarium torulosum</name>
    <dbReference type="NCBI Taxonomy" id="33205"/>
    <lineage>
        <taxon>Eukaryota</taxon>
        <taxon>Fungi</taxon>
        <taxon>Dikarya</taxon>
        <taxon>Ascomycota</taxon>
        <taxon>Pezizomycotina</taxon>
        <taxon>Sordariomycetes</taxon>
        <taxon>Hypocreomycetidae</taxon>
        <taxon>Hypocreales</taxon>
        <taxon>Nectriaceae</taxon>
        <taxon>Fusarium</taxon>
    </lineage>
</organism>
<evidence type="ECO:0000256" key="1">
    <source>
        <dbReference type="SAM" id="MobiDB-lite"/>
    </source>
</evidence>
<gene>
    <name evidence="2" type="ORF">FTOL_02969</name>
</gene>
<protein>
    <submittedName>
        <fullName evidence="2">Uncharacterized protein</fullName>
    </submittedName>
</protein>
<evidence type="ECO:0000313" key="2">
    <source>
        <dbReference type="EMBL" id="SPJ73239.1"/>
    </source>
</evidence>
<feature type="region of interest" description="Disordered" evidence="1">
    <location>
        <begin position="225"/>
        <end position="244"/>
    </location>
</feature>
<dbReference type="Proteomes" id="UP001187734">
    <property type="component" value="Unassembled WGS sequence"/>
</dbReference>
<comment type="caution">
    <text evidence="2">The sequence shown here is derived from an EMBL/GenBank/DDBJ whole genome shotgun (WGS) entry which is preliminary data.</text>
</comment>
<dbReference type="AlphaFoldDB" id="A0AAE8M310"/>
<reference evidence="2" key="1">
    <citation type="submission" date="2018-03" db="EMBL/GenBank/DDBJ databases">
        <authorList>
            <person name="Guldener U."/>
        </authorList>
    </citation>
    <scope>NUCLEOTIDE SEQUENCE</scope>
</reference>
<keyword evidence="3" id="KW-1185">Reference proteome</keyword>
<dbReference type="EMBL" id="ONZP01000090">
    <property type="protein sequence ID" value="SPJ73239.1"/>
    <property type="molecule type" value="Genomic_DNA"/>
</dbReference>
<name>A0AAE8M310_9HYPO</name>
<evidence type="ECO:0000313" key="3">
    <source>
        <dbReference type="Proteomes" id="UP001187734"/>
    </source>
</evidence>
<accession>A0AAE8M310</accession>
<proteinExistence type="predicted"/>